<protein>
    <submittedName>
        <fullName evidence="1">Uncharacterized protein</fullName>
    </submittedName>
</protein>
<dbReference type="RefSeq" id="WP_135001066.1">
    <property type="nucleotide sequence ID" value="NZ_FULL01000006.1"/>
</dbReference>
<reference evidence="1" key="2">
    <citation type="submission" date="2021-06" db="EMBL/GenBank/DDBJ databases">
        <authorList>
            <consortium name="NCBI Pathogen Detection Project"/>
        </authorList>
    </citation>
    <scope>NUCLEOTIDE SEQUENCE</scope>
    <source>
        <strain evidence="1">HN1000</strain>
    </source>
</reference>
<dbReference type="EMBL" id="DAEPXK010000046">
    <property type="protein sequence ID" value="HBH1543741.1"/>
    <property type="molecule type" value="Genomic_DNA"/>
</dbReference>
<dbReference type="AlphaFoldDB" id="A0AAN5VPA6"/>
<accession>A0AAN5VPA6</accession>
<organism evidence="1 2">
    <name type="scientific">Clostridioides difficile</name>
    <name type="common">Peptoclostridium difficile</name>
    <dbReference type="NCBI Taxonomy" id="1496"/>
    <lineage>
        <taxon>Bacteria</taxon>
        <taxon>Bacillati</taxon>
        <taxon>Bacillota</taxon>
        <taxon>Clostridia</taxon>
        <taxon>Peptostreptococcales</taxon>
        <taxon>Peptostreptococcaceae</taxon>
        <taxon>Clostridioides</taxon>
    </lineage>
</organism>
<proteinExistence type="predicted"/>
<evidence type="ECO:0000313" key="2">
    <source>
        <dbReference type="Proteomes" id="UP000878956"/>
    </source>
</evidence>
<dbReference type="Proteomes" id="UP000878956">
    <property type="component" value="Unassembled WGS sequence"/>
</dbReference>
<reference evidence="1" key="1">
    <citation type="journal article" date="2018" name="Genome Biol.">
        <title>SKESA: strategic k-mer extension for scrupulous assemblies.</title>
        <authorList>
            <person name="Souvorov A."/>
            <person name="Agarwala R."/>
            <person name="Lipman D.J."/>
        </authorList>
    </citation>
    <scope>NUCLEOTIDE SEQUENCE</scope>
    <source>
        <strain evidence="1">HN1000</strain>
    </source>
</reference>
<gene>
    <name evidence="1" type="ORF">KRM00_003273</name>
</gene>
<name>A0AAN5VPA6_CLODI</name>
<comment type="caution">
    <text evidence="1">The sequence shown here is derived from an EMBL/GenBank/DDBJ whole genome shotgun (WGS) entry which is preliminary data.</text>
</comment>
<evidence type="ECO:0000313" key="1">
    <source>
        <dbReference type="EMBL" id="HBH1543741.1"/>
    </source>
</evidence>
<sequence length="101" mass="11769">MNLHQVLRQNLYGQQSLHSFVDMETSCSIAIIRQIIELRIRRAFGIIVFLDKDENVKPLNMSSIFNVLKKTKKEILEKIRKDLSNNSDLQVISCNYECTII</sequence>